<accession>A0ABQ4J497</accession>
<evidence type="ECO:0000259" key="5">
    <source>
        <dbReference type="Pfam" id="PF01258"/>
    </source>
</evidence>
<keyword evidence="1" id="KW-0479">Metal-binding</keyword>
<evidence type="ECO:0000256" key="4">
    <source>
        <dbReference type="PROSITE-ProRule" id="PRU00510"/>
    </source>
</evidence>
<sequence length="150" mass="16712">MGARPSRFDEEAEERQAAMLVHDTVGTGRSQAEIDQIRLSLQARYAELSEEYEQAVQQSQVLRLVEVGDTAGDDQADSGTKTAERDTAQSLLRTILDRRAQYEHALTRLDEGTYGYCEGCSAPIPVERLEIFPSATTCVTCKQTRERRAA</sequence>
<evidence type="ECO:0000313" key="7">
    <source>
        <dbReference type="Proteomes" id="UP000653076"/>
    </source>
</evidence>
<evidence type="ECO:0000256" key="1">
    <source>
        <dbReference type="ARBA" id="ARBA00022723"/>
    </source>
</evidence>
<proteinExistence type="predicted"/>
<dbReference type="SUPFAM" id="SSF109635">
    <property type="entry name" value="DnaK suppressor protein DksA, alpha-hairpin domain"/>
    <property type="match status" value="1"/>
</dbReference>
<dbReference type="EMBL" id="BOPC01000002">
    <property type="protein sequence ID" value="GIJ24932.1"/>
    <property type="molecule type" value="Genomic_DNA"/>
</dbReference>
<dbReference type="InterPro" id="IPR020458">
    <property type="entry name" value="Znf_DskA_TraR_CS"/>
</dbReference>
<feature type="domain" description="Zinc finger DksA/TraR C4-type" evidence="5">
    <location>
        <begin position="112"/>
        <end position="147"/>
    </location>
</feature>
<keyword evidence="3" id="KW-0862">Zinc</keyword>
<keyword evidence="2" id="KW-0863">Zinc-finger</keyword>
<dbReference type="Gene3D" id="1.20.120.910">
    <property type="entry name" value="DksA, coiled-coil domain"/>
    <property type="match status" value="1"/>
</dbReference>
<dbReference type="SUPFAM" id="SSF57716">
    <property type="entry name" value="Glucocorticoid receptor-like (DNA-binding domain)"/>
    <property type="match status" value="1"/>
</dbReference>
<dbReference type="Pfam" id="PF01258">
    <property type="entry name" value="zf-dskA_traR"/>
    <property type="match status" value="1"/>
</dbReference>
<organism evidence="6 7">
    <name type="scientific">Micromonospora qiuiae</name>
    <dbReference type="NCBI Taxonomy" id="502268"/>
    <lineage>
        <taxon>Bacteria</taxon>
        <taxon>Bacillati</taxon>
        <taxon>Actinomycetota</taxon>
        <taxon>Actinomycetes</taxon>
        <taxon>Micromonosporales</taxon>
        <taxon>Micromonosporaceae</taxon>
        <taxon>Micromonospora</taxon>
    </lineage>
</organism>
<comment type="caution">
    <text evidence="6">The sequence shown here is derived from an EMBL/GenBank/DDBJ whole genome shotgun (WGS) entry which is preliminary data.</text>
</comment>
<name>A0ABQ4J497_9ACTN</name>
<dbReference type="PANTHER" id="PTHR33823">
    <property type="entry name" value="RNA POLYMERASE-BINDING TRANSCRIPTION FACTOR DKSA-RELATED"/>
    <property type="match status" value="1"/>
</dbReference>
<dbReference type="PROSITE" id="PS01102">
    <property type="entry name" value="ZF_DKSA_1"/>
    <property type="match status" value="1"/>
</dbReference>
<keyword evidence="7" id="KW-1185">Reference proteome</keyword>
<gene>
    <name evidence="6" type="ORF">Vqi01_00940</name>
</gene>
<evidence type="ECO:0000256" key="3">
    <source>
        <dbReference type="ARBA" id="ARBA00022833"/>
    </source>
</evidence>
<feature type="zinc finger region" description="dksA C4-type" evidence="4">
    <location>
        <begin position="117"/>
        <end position="141"/>
    </location>
</feature>
<dbReference type="Proteomes" id="UP000653076">
    <property type="component" value="Unassembled WGS sequence"/>
</dbReference>
<dbReference type="PANTHER" id="PTHR33823:SF2">
    <property type="entry name" value="RNA POLYMERASE-BINDING TRANSCRIPTION FACTOR DKSA"/>
    <property type="match status" value="1"/>
</dbReference>
<evidence type="ECO:0000256" key="2">
    <source>
        <dbReference type="ARBA" id="ARBA00022771"/>
    </source>
</evidence>
<evidence type="ECO:0000313" key="6">
    <source>
        <dbReference type="EMBL" id="GIJ24932.1"/>
    </source>
</evidence>
<dbReference type="PROSITE" id="PS51128">
    <property type="entry name" value="ZF_DKSA_2"/>
    <property type="match status" value="1"/>
</dbReference>
<reference evidence="6 7" key="1">
    <citation type="submission" date="2021-01" db="EMBL/GenBank/DDBJ databases">
        <title>Whole genome shotgun sequence of Verrucosispora qiuiae NBRC 106684.</title>
        <authorList>
            <person name="Komaki H."/>
            <person name="Tamura T."/>
        </authorList>
    </citation>
    <scope>NUCLEOTIDE SEQUENCE [LARGE SCALE GENOMIC DNA]</scope>
    <source>
        <strain evidence="6 7">NBRC 106684</strain>
    </source>
</reference>
<dbReference type="InterPro" id="IPR000962">
    <property type="entry name" value="Znf_DskA_TraR"/>
</dbReference>
<dbReference type="InterPro" id="IPR037187">
    <property type="entry name" value="DnaK_N"/>
</dbReference>
<protein>
    <recommendedName>
        <fullName evidence="5">Zinc finger DksA/TraR C4-type domain-containing protein</fullName>
    </recommendedName>
</protein>